<name>A0A4R7W598_9PSEU</name>
<keyword evidence="4" id="KW-0663">Pyridoxal phosphate</keyword>
<dbReference type="Gene3D" id="3.90.1150.10">
    <property type="entry name" value="Aspartate Aminotransferase, domain 1"/>
    <property type="match status" value="1"/>
</dbReference>
<dbReference type="InterPro" id="IPR015421">
    <property type="entry name" value="PyrdxlP-dep_Trfase_major"/>
</dbReference>
<dbReference type="Proteomes" id="UP000294927">
    <property type="component" value="Unassembled WGS sequence"/>
</dbReference>
<evidence type="ECO:0000259" key="5">
    <source>
        <dbReference type="Pfam" id="PF00155"/>
    </source>
</evidence>
<keyword evidence="3" id="KW-0808">Transferase</keyword>
<feature type="domain" description="Aminotransferase class I/classII large" evidence="5">
    <location>
        <begin position="1"/>
        <end position="108"/>
    </location>
</feature>
<evidence type="ECO:0000313" key="7">
    <source>
        <dbReference type="Proteomes" id="UP000294927"/>
    </source>
</evidence>
<keyword evidence="7" id="KW-1185">Reference proteome</keyword>
<dbReference type="InterPro" id="IPR050859">
    <property type="entry name" value="Class-I_PLP-dep_aminotransf"/>
</dbReference>
<dbReference type="InterPro" id="IPR015424">
    <property type="entry name" value="PyrdxlP-dep_Trfase"/>
</dbReference>
<dbReference type="Pfam" id="PF00155">
    <property type="entry name" value="Aminotran_1_2"/>
    <property type="match status" value="2"/>
</dbReference>
<evidence type="ECO:0000256" key="3">
    <source>
        <dbReference type="ARBA" id="ARBA00022679"/>
    </source>
</evidence>
<reference evidence="6 7" key="1">
    <citation type="submission" date="2019-03" db="EMBL/GenBank/DDBJ databases">
        <title>Genomic Encyclopedia of Archaeal and Bacterial Type Strains, Phase II (KMG-II): from individual species to whole genera.</title>
        <authorList>
            <person name="Goeker M."/>
        </authorList>
    </citation>
    <scope>NUCLEOTIDE SEQUENCE [LARGE SCALE GENOMIC DNA]</scope>
    <source>
        <strain evidence="6 7">DSM 45499</strain>
    </source>
</reference>
<keyword evidence="6" id="KW-0238">DNA-binding</keyword>
<dbReference type="GO" id="GO:0003677">
    <property type="term" value="F:DNA binding"/>
    <property type="evidence" value="ECO:0007669"/>
    <property type="project" value="UniProtKB-KW"/>
</dbReference>
<dbReference type="PANTHER" id="PTHR42790">
    <property type="entry name" value="AMINOTRANSFERASE"/>
    <property type="match status" value="1"/>
</dbReference>
<protein>
    <submittedName>
        <fullName evidence="6">DNA-binding transcriptional MocR family regulator</fullName>
    </submittedName>
</protein>
<dbReference type="Gene3D" id="3.40.640.10">
    <property type="entry name" value="Type I PLP-dependent aspartate aminotransferase-like (Major domain)"/>
    <property type="match status" value="1"/>
</dbReference>
<organism evidence="6 7">
    <name type="scientific">Actinophytocola oryzae</name>
    <dbReference type="NCBI Taxonomy" id="502181"/>
    <lineage>
        <taxon>Bacteria</taxon>
        <taxon>Bacillati</taxon>
        <taxon>Actinomycetota</taxon>
        <taxon>Actinomycetes</taxon>
        <taxon>Pseudonocardiales</taxon>
        <taxon>Pseudonocardiaceae</taxon>
    </lineage>
</organism>
<dbReference type="CDD" id="cd00609">
    <property type="entry name" value="AAT_like"/>
    <property type="match status" value="1"/>
</dbReference>
<dbReference type="SUPFAM" id="SSF53383">
    <property type="entry name" value="PLP-dependent transferases"/>
    <property type="match status" value="1"/>
</dbReference>
<dbReference type="PANTHER" id="PTHR42790:SF19">
    <property type="entry name" value="KYNURENINE_ALPHA-AMINOADIPATE AMINOTRANSFERASE, MITOCHONDRIAL"/>
    <property type="match status" value="1"/>
</dbReference>
<dbReference type="GO" id="GO:0030170">
    <property type="term" value="F:pyridoxal phosphate binding"/>
    <property type="evidence" value="ECO:0007669"/>
    <property type="project" value="InterPro"/>
</dbReference>
<dbReference type="InterPro" id="IPR004839">
    <property type="entry name" value="Aminotransferase_I/II_large"/>
</dbReference>
<dbReference type="GO" id="GO:0008483">
    <property type="term" value="F:transaminase activity"/>
    <property type="evidence" value="ECO:0007669"/>
    <property type="project" value="UniProtKB-KW"/>
</dbReference>
<proteinExistence type="predicted"/>
<comment type="caution">
    <text evidence="6">The sequence shown here is derived from an EMBL/GenBank/DDBJ whole genome shotgun (WGS) entry which is preliminary data.</text>
</comment>
<accession>A0A4R7W598</accession>
<feature type="domain" description="Aminotransferase class I/classII large" evidence="5">
    <location>
        <begin position="126"/>
        <end position="335"/>
    </location>
</feature>
<sequence>MINFGRGAPSHDLVPTELVAEAASRALADAGARTLSYCPPQGYVPLREWIAQRHGVTVEQVLVTNGAMQAVSLVLDATAASTTGVWVEQPTYDIVLRALARRGMPVRFGEPDGPPASLRYAIPTFRNPDGATMPLSRRQALLEQAEQDRAVVLEDDPYGHLRFTGDHLPTLRELRGGQGVLYVSSFSKVICPGLRVGYLIGEPDQVARLVPVANTTYVTPSAFTQAVTHRYLLDNDFDATVKRTSEILGERARLMGRLLSEQFPEARFVMPEGGYFLWLRLPYGVNATVVAGAASESGVTVAPGAQFTVTGGEDRLRLCFAAEPPERIVEGVERLVAGAVRAMGTQAAPV</sequence>
<dbReference type="InterPro" id="IPR015422">
    <property type="entry name" value="PyrdxlP-dep_Trfase_small"/>
</dbReference>
<dbReference type="GO" id="GO:1901605">
    <property type="term" value="P:alpha-amino acid metabolic process"/>
    <property type="evidence" value="ECO:0007669"/>
    <property type="project" value="TreeGrafter"/>
</dbReference>
<comment type="cofactor">
    <cofactor evidence="1">
        <name>pyridoxal 5'-phosphate</name>
        <dbReference type="ChEBI" id="CHEBI:597326"/>
    </cofactor>
</comment>
<dbReference type="RefSeq" id="WP_166663868.1">
    <property type="nucleotide sequence ID" value="NZ_SOCP01000001.1"/>
</dbReference>
<dbReference type="EMBL" id="SOCP01000001">
    <property type="protein sequence ID" value="TDV57405.1"/>
    <property type="molecule type" value="Genomic_DNA"/>
</dbReference>
<evidence type="ECO:0000256" key="1">
    <source>
        <dbReference type="ARBA" id="ARBA00001933"/>
    </source>
</evidence>
<evidence type="ECO:0000256" key="4">
    <source>
        <dbReference type="ARBA" id="ARBA00022898"/>
    </source>
</evidence>
<gene>
    <name evidence="6" type="ORF">CLV71_101276</name>
</gene>
<evidence type="ECO:0000256" key="2">
    <source>
        <dbReference type="ARBA" id="ARBA00022576"/>
    </source>
</evidence>
<dbReference type="AlphaFoldDB" id="A0A4R7W598"/>
<evidence type="ECO:0000313" key="6">
    <source>
        <dbReference type="EMBL" id="TDV57405.1"/>
    </source>
</evidence>
<keyword evidence="2" id="KW-0032">Aminotransferase</keyword>